<dbReference type="EMBL" id="AYSV01000087">
    <property type="protein sequence ID" value="ETD70758.1"/>
    <property type="molecule type" value="Genomic_DNA"/>
</dbReference>
<dbReference type="GO" id="GO:0005829">
    <property type="term" value="C:cytosol"/>
    <property type="evidence" value="ECO:0007669"/>
    <property type="project" value="TreeGrafter"/>
</dbReference>
<dbReference type="Proteomes" id="UP000018766">
    <property type="component" value="Unassembled WGS sequence"/>
</dbReference>
<evidence type="ECO:0000313" key="3">
    <source>
        <dbReference type="Proteomes" id="UP000018766"/>
    </source>
</evidence>
<reference evidence="2 3" key="1">
    <citation type="submission" date="2013-11" db="EMBL/GenBank/DDBJ databases">
        <title>Genomic analysis of Pelistega sp. HM-7.</title>
        <authorList>
            <person name="Kumbhare S.V."/>
            <person name="Shetty S.A."/>
            <person name="Sharma O."/>
            <person name="Dhotre D.P."/>
        </authorList>
    </citation>
    <scope>NUCLEOTIDE SEQUENCE [LARGE SCALE GENOMIC DNA]</scope>
    <source>
        <strain evidence="2 3">HM-7</strain>
    </source>
</reference>
<dbReference type="PANTHER" id="PTHR37952">
    <property type="match status" value="1"/>
</dbReference>
<feature type="chain" id="PRO_5004769020" description="CreA family protein" evidence="1">
    <location>
        <begin position="23"/>
        <end position="164"/>
    </location>
</feature>
<evidence type="ECO:0000256" key="1">
    <source>
        <dbReference type="SAM" id="SignalP"/>
    </source>
</evidence>
<dbReference type="Pfam" id="PF05981">
    <property type="entry name" value="CreA"/>
    <property type="match status" value="1"/>
</dbReference>
<name>V8G471_9BURK</name>
<feature type="signal peptide" evidence="1">
    <location>
        <begin position="1"/>
        <end position="22"/>
    </location>
</feature>
<dbReference type="PIRSF" id="PIRSF003174">
    <property type="entry name" value="CreA"/>
    <property type="match status" value="1"/>
</dbReference>
<organism evidence="2 3">
    <name type="scientific">Pelistega indica</name>
    <dbReference type="NCBI Taxonomy" id="1414851"/>
    <lineage>
        <taxon>Bacteria</taxon>
        <taxon>Pseudomonadati</taxon>
        <taxon>Pseudomonadota</taxon>
        <taxon>Betaproteobacteria</taxon>
        <taxon>Burkholderiales</taxon>
        <taxon>Alcaligenaceae</taxon>
        <taxon>Pelistega</taxon>
    </lineage>
</organism>
<dbReference type="InterPro" id="IPR010292">
    <property type="entry name" value="Uncharacterised_CreA"/>
</dbReference>
<sequence>MKKILLSLLCFISGGFIQTVHAEEVGCISTTWRVVNNDKVCIKSFKDPDIDGVICHLSHAKTGGVSGALGVAENPSRFSISCAQVGPLKASKGIPPIKEKIFTQRMSLLFKDLNVTRVADPANNALVYLVISEKIIDGSPYNSISTVPLMPWGNQPPMVEFNRK</sequence>
<accession>V8G471</accession>
<dbReference type="PATRIC" id="fig|1414851.3.peg.1485"/>
<dbReference type="PANTHER" id="PTHR37952:SF2">
    <property type="entry name" value="PROTEIN CREA"/>
    <property type="match status" value="1"/>
</dbReference>
<dbReference type="RefSeq" id="WP_023951213.1">
    <property type="nucleotide sequence ID" value="NZ_AYSV01000087.1"/>
</dbReference>
<keyword evidence="3" id="KW-1185">Reference proteome</keyword>
<evidence type="ECO:0008006" key="4">
    <source>
        <dbReference type="Google" id="ProtNLM"/>
    </source>
</evidence>
<comment type="caution">
    <text evidence="2">The sequence shown here is derived from an EMBL/GenBank/DDBJ whole genome shotgun (WGS) entry which is preliminary data.</text>
</comment>
<dbReference type="OrthoDB" id="9788409at2"/>
<keyword evidence="1" id="KW-0732">Signal</keyword>
<protein>
    <recommendedName>
        <fullName evidence="4">CreA family protein</fullName>
    </recommendedName>
</protein>
<proteinExistence type="predicted"/>
<dbReference type="AlphaFoldDB" id="V8G471"/>
<evidence type="ECO:0000313" key="2">
    <source>
        <dbReference type="EMBL" id="ETD70758.1"/>
    </source>
</evidence>
<gene>
    <name evidence="2" type="ORF">V757_07210</name>
</gene>